<dbReference type="GO" id="GO:0005886">
    <property type="term" value="C:plasma membrane"/>
    <property type="evidence" value="ECO:0007669"/>
    <property type="project" value="TreeGrafter"/>
</dbReference>
<dbReference type="InterPro" id="IPR003474">
    <property type="entry name" value="Glcn_transporter"/>
</dbReference>
<feature type="transmembrane region" description="Helical" evidence="1">
    <location>
        <begin position="275"/>
        <end position="294"/>
    </location>
</feature>
<feature type="transmembrane region" description="Helical" evidence="1">
    <location>
        <begin position="59"/>
        <end position="77"/>
    </location>
</feature>
<gene>
    <name evidence="2" type="ORF">Z968_09090</name>
</gene>
<feature type="transmembrane region" description="Helical" evidence="1">
    <location>
        <begin position="394"/>
        <end position="416"/>
    </location>
</feature>
<evidence type="ECO:0000256" key="1">
    <source>
        <dbReference type="SAM" id="Phobius"/>
    </source>
</evidence>
<dbReference type="EMBL" id="JENJ01000039">
    <property type="protein sequence ID" value="KGM95475.1"/>
    <property type="molecule type" value="Genomic_DNA"/>
</dbReference>
<feature type="transmembrane region" description="Helical" evidence="1">
    <location>
        <begin position="176"/>
        <end position="194"/>
    </location>
</feature>
<keyword evidence="1" id="KW-1133">Transmembrane helix</keyword>
<sequence>MVEISTLGALIGLCIAICLIFKKVNPVYAMIGGAFIGGIVGGATIPQTVSILVSGAQSIVPAVLRVLTVGVFAGVLIETGAADKIAETITQKLGEDKALMAIILSSCIICAVGVIIPVTIITVAPIALIIAKKADLSKGSILIAMLGGGKSGNIMSPNPNAIAVCDGFKIDLSMSMFAGIIPAIFGVMITYIIAKKMAHKGDKIVGECIIRKHKNSPSFKNAMMGPIFVVAILILNSLLKLNLDPMIILPLGGLVAVIVMGEFKNFKKYMASGLMKMQSAAILLLGTGSIAGIISKSALSEDVIHAINYLGISGVLLASISGILMGGATASITGGSVVTSSVFNTSILNMGVNPVAAAEMVHTGVSVIDDLPHGNLFHISAESVSLNIKQRAKLIPYEILIGLGMNFVATIFYGFIIH</sequence>
<dbReference type="PANTHER" id="PTHR30354">
    <property type="entry name" value="GNT FAMILY GLUCONATE TRANSPORTER"/>
    <property type="match status" value="1"/>
</dbReference>
<dbReference type="Proteomes" id="UP000030012">
    <property type="component" value="Unassembled WGS sequence"/>
</dbReference>
<proteinExistence type="predicted"/>
<keyword evidence="1" id="KW-0472">Membrane</keyword>
<reference evidence="2 3" key="1">
    <citation type="submission" date="2014-01" db="EMBL/GenBank/DDBJ databases">
        <title>Plasmidome dynamics in the species complex Clostridium novyi sensu lato converts strains of independent lineages into distinctly different pathogens.</title>
        <authorList>
            <person name="Skarin H."/>
            <person name="Segerman B."/>
        </authorList>
    </citation>
    <scope>NUCLEOTIDE SEQUENCE [LARGE SCALE GENOMIC DNA]</scope>
    <source>
        <strain evidence="2 3">4552</strain>
    </source>
</reference>
<feature type="transmembrane region" description="Helical" evidence="1">
    <location>
        <begin position="221"/>
        <end position="239"/>
    </location>
</feature>
<dbReference type="OrthoDB" id="2136698at2"/>
<dbReference type="Pfam" id="PF02447">
    <property type="entry name" value="GntP_permease"/>
    <property type="match status" value="1"/>
</dbReference>
<feature type="transmembrane region" description="Helical" evidence="1">
    <location>
        <begin position="245"/>
        <end position="263"/>
    </location>
</feature>
<dbReference type="RefSeq" id="WP_039255734.1">
    <property type="nucleotide sequence ID" value="NZ_JENJ01000039.1"/>
</dbReference>
<name>A0A0A0I726_CLONO</name>
<dbReference type="PANTHER" id="PTHR30354:SF23">
    <property type="entry name" value="GNTP FAMILY PERMEASE"/>
    <property type="match status" value="1"/>
</dbReference>
<dbReference type="AlphaFoldDB" id="A0A0A0I726"/>
<dbReference type="GO" id="GO:0015128">
    <property type="term" value="F:gluconate transmembrane transporter activity"/>
    <property type="evidence" value="ECO:0007669"/>
    <property type="project" value="InterPro"/>
</dbReference>
<feature type="transmembrane region" description="Helical" evidence="1">
    <location>
        <begin position="98"/>
        <end position="131"/>
    </location>
</feature>
<evidence type="ECO:0000313" key="2">
    <source>
        <dbReference type="EMBL" id="KGM95475.1"/>
    </source>
</evidence>
<feature type="transmembrane region" description="Helical" evidence="1">
    <location>
        <begin position="306"/>
        <end position="326"/>
    </location>
</feature>
<feature type="transmembrane region" description="Helical" evidence="1">
    <location>
        <begin position="28"/>
        <end position="53"/>
    </location>
</feature>
<keyword evidence="1" id="KW-0812">Transmembrane</keyword>
<feature type="transmembrane region" description="Helical" evidence="1">
    <location>
        <begin position="6"/>
        <end position="21"/>
    </location>
</feature>
<evidence type="ECO:0000313" key="3">
    <source>
        <dbReference type="Proteomes" id="UP000030012"/>
    </source>
</evidence>
<comment type="caution">
    <text evidence="2">The sequence shown here is derived from an EMBL/GenBank/DDBJ whole genome shotgun (WGS) entry which is preliminary data.</text>
</comment>
<accession>A0A0A0I726</accession>
<protein>
    <submittedName>
        <fullName evidence="2">Gluconate:proton symporter</fullName>
    </submittedName>
</protein>
<organism evidence="2 3">
    <name type="scientific">Clostridium novyi A str. 4552</name>
    <dbReference type="NCBI Taxonomy" id="1444289"/>
    <lineage>
        <taxon>Bacteria</taxon>
        <taxon>Bacillati</taxon>
        <taxon>Bacillota</taxon>
        <taxon>Clostridia</taxon>
        <taxon>Eubacteriales</taxon>
        <taxon>Clostridiaceae</taxon>
        <taxon>Clostridium</taxon>
    </lineage>
</organism>